<protein>
    <recommendedName>
        <fullName evidence="3">Ig-like domain-containing protein</fullName>
    </recommendedName>
</protein>
<sequence>MTSSAASVSIEQSDVCRPAEIEEGIQCLSDPPASSYKVCEGESVLMRCKVANQKGKARWRAKDMLLGKSLSQTGQNVLTV</sequence>
<reference evidence="1" key="1">
    <citation type="submission" date="2018-11" db="EMBL/GenBank/DDBJ databases">
        <authorList>
            <consortium name="Pathogen Informatics"/>
        </authorList>
    </citation>
    <scope>NUCLEOTIDE SEQUENCE</scope>
</reference>
<evidence type="ECO:0000313" key="1">
    <source>
        <dbReference type="EMBL" id="VEL18984.1"/>
    </source>
</evidence>
<proteinExistence type="predicted"/>
<dbReference type="EMBL" id="CAAALY010039555">
    <property type="protein sequence ID" value="VEL18984.1"/>
    <property type="molecule type" value="Genomic_DNA"/>
</dbReference>
<accession>A0A448WSC1</accession>
<organism evidence="1 2">
    <name type="scientific">Protopolystoma xenopodis</name>
    <dbReference type="NCBI Taxonomy" id="117903"/>
    <lineage>
        <taxon>Eukaryota</taxon>
        <taxon>Metazoa</taxon>
        <taxon>Spiralia</taxon>
        <taxon>Lophotrochozoa</taxon>
        <taxon>Platyhelminthes</taxon>
        <taxon>Monogenea</taxon>
        <taxon>Polyopisthocotylea</taxon>
        <taxon>Polystomatidea</taxon>
        <taxon>Polystomatidae</taxon>
        <taxon>Protopolystoma</taxon>
    </lineage>
</organism>
<dbReference type="AlphaFoldDB" id="A0A448WSC1"/>
<dbReference type="OrthoDB" id="8049355at2759"/>
<keyword evidence="2" id="KW-1185">Reference proteome</keyword>
<name>A0A448WSC1_9PLAT</name>
<evidence type="ECO:0000313" key="2">
    <source>
        <dbReference type="Proteomes" id="UP000784294"/>
    </source>
</evidence>
<comment type="caution">
    <text evidence="1">The sequence shown here is derived from an EMBL/GenBank/DDBJ whole genome shotgun (WGS) entry which is preliminary data.</text>
</comment>
<dbReference type="Proteomes" id="UP000784294">
    <property type="component" value="Unassembled WGS sequence"/>
</dbReference>
<gene>
    <name evidence="1" type="ORF">PXEA_LOCUS12424</name>
</gene>
<evidence type="ECO:0008006" key="3">
    <source>
        <dbReference type="Google" id="ProtNLM"/>
    </source>
</evidence>